<dbReference type="EMBL" id="JH000667">
    <property type="protein sequence ID" value="EGW11944.1"/>
    <property type="molecule type" value="Genomic_DNA"/>
</dbReference>
<organism evidence="1 2">
    <name type="scientific">Cricetulus griseus</name>
    <name type="common">Chinese hamster</name>
    <name type="synonym">Cricetulus barabensis griseus</name>
    <dbReference type="NCBI Taxonomy" id="10029"/>
    <lineage>
        <taxon>Eukaryota</taxon>
        <taxon>Metazoa</taxon>
        <taxon>Chordata</taxon>
        <taxon>Craniata</taxon>
        <taxon>Vertebrata</taxon>
        <taxon>Euteleostomi</taxon>
        <taxon>Mammalia</taxon>
        <taxon>Eutheria</taxon>
        <taxon>Euarchontoglires</taxon>
        <taxon>Glires</taxon>
        <taxon>Rodentia</taxon>
        <taxon>Myomorpha</taxon>
        <taxon>Muroidea</taxon>
        <taxon>Cricetidae</taxon>
        <taxon>Cricetinae</taxon>
        <taxon>Cricetulus</taxon>
    </lineage>
</organism>
<accession>G3HSQ0</accession>
<name>G3HSQ0_CRIGR</name>
<dbReference type="AlphaFoldDB" id="G3HSQ0"/>
<dbReference type="Proteomes" id="UP000001075">
    <property type="component" value="Unassembled WGS sequence"/>
</dbReference>
<evidence type="ECO:0000313" key="2">
    <source>
        <dbReference type="Proteomes" id="UP000001075"/>
    </source>
</evidence>
<gene>
    <name evidence="1" type="ORF">I79_013891</name>
</gene>
<reference evidence="2" key="1">
    <citation type="journal article" date="2011" name="Nat. Biotechnol.">
        <title>The genomic sequence of the Chinese hamster ovary (CHO)-K1 cell line.</title>
        <authorList>
            <person name="Xu X."/>
            <person name="Nagarajan H."/>
            <person name="Lewis N.E."/>
            <person name="Pan S."/>
            <person name="Cai Z."/>
            <person name="Liu X."/>
            <person name="Chen W."/>
            <person name="Xie M."/>
            <person name="Wang W."/>
            <person name="Hammond S."/>
            <person name="Andersen M.R."/>
            <person name="Neff N."/>
            <person name="Passarelli B."/>
            <person name="Koh W."/>
            <person name="Fan H.C."/>
            <person name="Wang J."/>
            <person name="Gui Y."/>
            <person name="Lee K.H."/>
            <person name="Betenbaugh M.J."/>
            <person name="Quake S.R."/>
            <person name="Famili I."/>
            <person name="Palsson B.O."/>
            <person name="Wang J."/>
        </authorList>
    </citation>
    <scope>NUCLEOTIDE SEQUENCE [LARGE SCALE GENOMIC DNA]</scope>
    <source>
        <strain evidence="2">CHO K1 cell line</strain>
    </source>
</reference>
<dbReference type="InParanoid" id="G3HSQ0"/>
<protein>
    <submittedName>
        <fullName evidence="1">Uncharacterized protein</fullName>
    </submittedName>
</protein>
<evidence type="ECO:0000313" key="1">
    <source>
        <dbReference type="EMBL" id="EGW11944.1"/>
    </source>
</evidence>
<sequence>MAQRLRAPTVLPEVLSSIPSNHMMAHNHLLLRSGALFWCAEAEYMEAECCIHNK</sequence>
<proteinExistence type="predicted"/>